<reference evidence="2 3" key="1">
    <citation type="submission" date="2020-08" db="EMBL/GenBank/DDBJ databases">
        <title>Genomic Encyclopedia of Type Strains, Phase IV (KMG-IV): sequencing the most valuable type-strain genomes for metagenomic binning, comparative biology and taxonomic classification.</title>
        <authorList>
            <person name="Goeker M."/>
        </authorList>
    </citation>
    <scope>NUCLEOTIDE SEQUENCE [LARGE SCALE GENOMIC DNA]</scope>
    <source>
        <strain evidence="2 3">DSM 2163</strain>
    </source>
</reference>
<comment type="caution">
    <text evidence="2">The sequence shown here is derived from an EMBL/GenBank/DDBJ whole genome shotgun (WGS) entry which is preliminary data.</text>
</comment>
<feature type="domain" description="Polysaccharide biosynthesis enzyme WcbI" evidence="1">
    <location>
        <begin position="5"/>
        <end position="202"/>
    </location>
</feature>
<dbReference type="AlphaFoldDB" id="A0A840ZRP1"/>
<dbReference type="InterPro" id="IPR041307">
    <property type="entry name" value="WcbI"/>
</dbReference>
<sequence>MKKNIIVTSNCQTGGIAGALTQLFPEHKISPVHTTQARNPAFFNRNNPTVAEADVWISSEGFPNIDALNEGGWRPQLISFASMSFRGFHPDSTYLIRRGGGPLNGKRFEPAYHSRIVALCYMHGISRDETASFFNRDVFSRLNYFDYYRSQKSAIERAFMKSELDYASFFPKIQRQGVFMYTINHPKGFVLDQIARIVAVKLTGQKSFLQAELNTIDTLSGTLWPIYPAIGDYYAVPSSYVWIEKNKVRFNNLEEFIDFHYQTYEEQGLTKENGSLQGPAITIDALRGK</sequence>
<dbReference type="Pfam" id="PF18588">
    <property type="entry name" value="WcbI"/>
    <property type="match status" value="1"/>
</dbReference>
<evidence type="ECO:0000313" key="3">
    <source>
        <dbReference type="Proteomes" id="UP000583454"/>
    </source>
</evidence>
<gene>
    <name evidence="2" type="ORF">HNR00_004251</name>
</gene>
<evidence type="ECO:0000313" key="2">
    <source>
        <dbReference type="EMBL" id="MBB5759517.1"/>
    </source>
</evidence>
<dbReference type="RefSeq" id="WP_183572651.1">
    <property type="nucleotide sequence ID" value="NZ_JACHOP010000024.1"/>
</dbReference>
<evidence type="ECO:0000259" key="1">
    <source>
        <dbReference type="Pfam" id="PF18588"/>
    </source>
</evidence>
<name>A0A840ZRP1_9HYPH</name>
<accession>A0A840ZRP1</accession>
<proteinExistence type="predicted"/>
<dbReference type="EMBL" id="JACHOP010000024">
    <property type="protein sequence ID" value="MBB5759517.1"/>
    <property type="molecule type" value="Genomic_DNA"/>
</dbReference>
<keyword evidence="3" id="KW-1185">Reference proteome</keyword>
<dbReference type="Proteomes" id="UP000583454">
    <property type="component" value="Unassembled WGS sequence"/>
</dbReference>
<organism evidence="2 3">
    <name type="scientific">Methylorubrum rhodinum</name>
    <dbReference type="NCBI Taxonomy" id="29428"/>
    <lineage>
        <taxon>Bacteria</taxon>
        <taxon>Pseudomonadati</taxon>
        <taxon>Pseudomonadota</taxon>
        <taxon>Alphaproteobacteria</taxon>
        <taxon>Hyphomicrobiales</taxon>
        <taxon>Methylobacteriaceae</taxon>
        <taxon>Methylorubrum</taxon>
    </lineage>
</organism>
<protein>
    <recommendedName>
        <fullName evidence="1">Polysaccharide biosynthesis enzyme WcbI domain-containing protein</fullName>
    </recommendedName>
</protein>